<name>A0ABY5RKZ9_9HYPH</name>
<feature type="compositionally biased region" description="Basic residues" evidence="14">
    <location>
        <begin position="120"/>
        <end position="137"/>
    </location>
</feature>
<keyword evidence="8 13" id="KW-1133">Transmembrane helix</keyword>
<keyword evidence="7 13" id="KW-0812">Transmembrane</keyword>
<feature type="transmembrane region" description="Helical" evidence="13">
    <location>
        <begin position="91"/>
        <end position="111"/>
    </location>
</feature>
<dbReference type="Proteomes" id="UP001017257">
    <property type="component" value="Chromosome"/>
</dbReference>
<accession>A0ABY5RKZ9</accession>
<evidence type="ECO:0000256" key="3">
    <source>
        <dbReference type="ARBA" id="ARBA00022426"/>
    </source>
</evidence>
<sequence>MPDIAQLIQAGVANPWLYLPAAILLGALHALEPGHSKSMMAAFIVAVRGTPAQATLLGISAAIGHTIVVWALALLGLYLGDKLILDRAEPWLVLLSGLLIMALSFRIFWMLRAAHHHHHHSHSHDHGHNHGHGHSHPAHHDEDGHLDAHAAAHAREVRERFGGNRHVTNFDIAWFGFTGGLLPCPAAIAVLLICLQVRAFTLGIGMVAAFSVGLAITLVTVGIVAAWGTHALRTRWSGLEEWGERLPYISAGLVFVIGSTIALQGLWKLGLLA</sequence>
<feature type="region of interest" description="Disordered" evidence="14">
    <location>
        <begin position="120"/>
        <end position="143"/>
    </location>
</feature>
<keyword evidence="16" id="KW-1185">Reference proteome</keyword>
<evidence type="ECO:0000256" key="14">
    <source>
        <dbReference type="SAM" id="MobiDB-lite"/>
    </source>
</evidence>
<evidence type="ECO:0000256" key="2">
    <source>
        <dbReference type="ARBA" id="ARBA00004651"/>
    </source>
</evidence>
<gene>
    <name evidence="15" type="ORF">HPT29_015420</name>
</gene>
<evidence type="ECO:0000256" key="7">
    <source>
        <dbReference type="ARBA" id="ARBA00022692"/>
    </source>
</evidence>
<keyword evidence="3" id="KW-0171">Cobalt transport</keyword>
<evidence type="ECO:0000256" key="5">
    <source>
        <dbReference type="ARBA" id="ARBA00022475"/>
    </source>
</evidence>
<feature type="transmembrane region" description="Helical" evidence="13">
    <location>
        <begin position="207"/>
        <end position="228"/>
    </location>
</feature>
<dbReference type="RefSeq" id="WP_173948232.1">
    <property type="nucleotide sequence ID" value="NZ_CP102845.1"/>
</dbReference>
<reference evidence="15" key="1">
    <citation type="submission" date="2022-08" db="EMBL/GenBank/DDBJ databases">
        <title>Microvirga terrae sp. nov., isolated from soil.</title>
        <authorList>
            <person name="Kim K.H."/>
            <person name="Seo Y.L."/>
            <person name="Kim J.M."/>
            <person name="Lee J.K."/>
            <person name="Han D.M."/>
            <person name="Jeon C.O."/>
        </authorList>
    </citation>
    <scope>NUCLEOTIDE SEQUENCE</scope>
    <source>
        <strain evidence="15">R24</strain>
    </source>
</reference>
<dbReference type="PANTHER" id="PTHR40659:SF1">
    <property type="entry name" value="NICKEL_COBALT EFFLUX SYSTEM RCNA"/>
    <property type="match status" value="1"/>
</dbReference>
<keyword evidence="5" id="KW-1003">Cell membrane</keyword>
<keyword evidence="12" id="KW-0170">Cobalt</keyword>
<comment type="function">
    <text evidence="1">Efflux system for nickel and cobalt.</text>
</comment>
<dbReference type="InterPro" id="IPR011541">
    <property type="entry name" value="Ni/Co_transpt_high_affinity"/>
</dbReference>
<keyword evidence="4 13" id="KW-0813">Transport</keyword>
<keyword evidence="10" id="KW-0921">Nickel transport</keyword>
<feature type="transmembrane region" description="Helical" evidence="13">
    <location>
        <begin position="248"/>
        <end position="267"/>
    </location>
</feature>
<comment type="similarity">
    <text evidence="13">Belongs to the NiCoT transporter (TC 2.A.52) family.</text>
</comment>
<evidence type="ECO:0000256" key="11">
    <source>
        <dbReference type="ARBA" id="ARBA00023136"/>
    </source>
</evidence>
<evidence type="ECO:0000256" key="4">
    <source>
        <dbReference type="ARBA" id="ARBA00022448"/>
    </source>
</evidence>
<evidence type="ECO:0000256" key="1">
    <source>
        <dbReference type="ARBA" id="ARBA00002510"/>
    </source>
</evidence>
<keyword evidence="11 13" id="KW-0472">Membrane</keyword>
<dbReference type="NCBIfam" id="NF007454">
    <property type="entry name" value="PRK10019.1"/>
    <property type="match status" value="1"/>
</dbReference>
<comment type="subcellular location">
    <subcellularLocation>
        <location evidence="2 13">Cell membrane</location>
        <topology evidence="2 13">Multi-pass membrane protein</topology>
    </subcellularLocation>
</comment>
<feature type="transmembrane region" description="Helical" evidence="13">
    <location>
        <begin position="12"/>
        <end position="31"/>
    </location>
</feature>
<dbReference type="EMBL" id="CP102845">
    <property type="protein sequence ID" value="UVF17905.1"/>
    <property type="molecule type" value="Genomic_DNA"/>
</dbReference>
<proteinExistence type="inferred from homology"/>
<feature type="transmembrane region" description="Helical" evidence="13">
    <location>
        <begin position="56"/>
        <end position="79"/>
    </location>
</feature>
<evidence type="ECO:0000256" key="13">
    <source>
        <dbReference type="RuleBase" id="RU362101"/>
    </source>
</evidence>
<keyword evidence="6" id="KW-0533">Nickel</keyword>
<protein>
    <recommendedName>
        <fullName evidence="13">Nickel/cobalt efflux system</fullName>
    </recommendedName>
</protein>
<evidence type="ECO:0000256" key="10">
    <source>
        <dbReference type="ARBA" id="ARBA00023112"/>
    </source>
</evidence>
<keyword evidence="9" id="KW-0406">Ion transport</keyword>
<evidence type="ECO:0000313" key="15">
    <source>
        <dbReference type="EMBL" id="UVF17905.1"/>
    </source>
</evidence>
<organism evidence="15 16">
    <name type="scientific">Microvirga terrae</name>
    <dbReference type="NCBI Taxonomy" id="2740529"/>
    <lineage>
        <taxon>Bacteria</taxon>
        <taxon>Pseudomonadati</taxon>
        <taxon>Pseudomonadota</taxon>
        <taxon>Alphaproteobacteria</taxon>
        <taxon>Hyphomicrobiales</taxon>
        <taxon>Methylobacteriaceae</taxon>
        <taxon>Microvirga</taxon>
    </lineage>
</organism>
<evidence type="ECO:0000256" key="6">
    <source>
        <dbReference type="ARBA" id="ARBA00022596"/>
    </source>
</evidence>
<feature type="transmembrane region" description="Helical" evidence="13">
    <location>
        <begin position="172"/>
        <end position="195"/>
    </location>
</feature>
<evidence type="ECO:0000256" key="9">
    <source>
        <dbReference type="ARBA" id="ARBA00023065"/>
    </source>
</evidence>
<dbReference type="InterPro" id="IPR051224">
    <property type="entry name" value="NiCoT_RcnA"/>
</dbReference>
<dbReference type="PANTHER" id="PTHR40659">
    <property type="entry name" value="NICKEL/COBALT EFFLUX SYSTEM RCNA"/>
    <property type="match status" value="1"/>
</dbReference>
<evidence type="ECO:0000256" key="8">
    <source>
        <dbReference type="ARBA" id="ARBA00022989"/>
    </source>
</evidence>
<dbReference type="Pfam" id="PF03824">
    <property type="entry name" value="NicO"/>
    <property type="match status" value="1"/>
</dbReference>
<evidence type="ECO:0000313" key="16">
    <source>
        <dbReference type="Proteomes" id="UP001017257"/>
    </source>
</evidence>
<evidence type="ECO:0000256" key="12">
    <source>
        <dbReference type="ARBA" id="ARBA00023285"/>
    </source>
</evidence>